<feature type="non-terminal residue" evidence="1">
    <location>
        <position position="207"/>
    </location>
</feature>
<reference evidence="1" key="1">
    <citation type="journal article" date="2015" name="Nature">
        <title>Complex archaea that bridge the gap between prokaryotes and eukaryotes.</title>
        <authorList>
            <person name="Spang A."/>
            <person name="Saw J.H."/>
            <person name="Jorgensen S.L."/>
            <person name="Zaremba-Niedzwiedzka K."/>
            <person name="Martijn J."/>
            <person name="Lind A.E."/>
            <person name="van Eijk R."/>
            <person name="Schleper C."/>
            <person name="Guy L."/>
            <person name="Ettema T.J."/>
        </authorList>
    </citation>
    <scope>NUCLEOTIDE SEQUENCE</scope>
</reference>
<accession>A0A0F8Z9E8</accession>
<comment type="caution">
    <text evidence="1">The sequence shown here is derived from an EMBL/GenBank/DDBJ whole genome shotgun (WGS) entry which is preliminary data.</text>
</comment>
<dbReference type="AlphaFoldDB" id="A0A0F8Z9E8"/>
<name>A0A0F8Z9E8_9ZZZZ</name>
<dbReference type="SUPFAM" id="SSF102114">
    <property type="entry name" value="Radical SAM enzymes"/>
    <property type="match status" value="1"/>
</dbReference>
<dbReference type="Gene3D" id="3.20.20.70">
    <property type="entry name" value="Aldolase class I"/>
    <property type="match status" value="1"/>
</dbReference>
<protein>
    <submittedName>
        <fullName evidence="1">Uncharacterized protein</fullName>
    </submittedName>
</protein>
<sequence length="207" mass="23006">MGAGCRRTANRETVFVGGYCENTCFANHGGCEASSELDAVKTDLHCELKPDSHEPMVLSIAEMMSQIDSAGQNRKSTFLYTPDMFSKTYFRACFLKMPDREGSVSIAINAGVRTLVDSGCDWTEIRKKGITEVWLGVESATKALRDKYCKPDFTNAEVVKLTREGREAGIDVCWYLVDGLEDTDETRLATLQLIKDGDPFRIHIGDI</sequence>
<dbReference type="InterPro" id="IPR013785">
    <property type="entry name" value="Aldolase_TIM"/>
</dbReference>
<evidence type="ECO:0000313" key="1">
    <source>
        <dbReference type="EMBL" id="KKK56716.1"/>
    </source>
</evidence>
<dbReference type="InterPro" id="IPR058240">
    <property type="entry name" value="rSAM_sf"/>
</dbReference>
<proteinExistence type="predicted"/>
<dbReference type="EMBL" id="LAZR01064852">
    <property type="protein sequence ID" value="KKK56716.1"/>
    <property type="molecule type" value="Genomic_DNA"/>
</dbReference>
<organism evidence="1">
    <name type="scientific">marine sediment metagenome</name>
    <dbReference type="NCBI Taxonomy" id="412755"/>
    <lineage>
        <taxon>unclassified sequences</taxon>
        <taxon>metagenomes</taxon>
        <taxon>ecological metagenomes</taxon>
    </lineage>
</organism>
<gene>
    <name evidence="1" type="ORF">LCGC14_3061740</name>
</gene>